<reference evidence="5" key="1">
    <citation type="submission" date="2020-05" db="EMBL/GenBank/DDBJ databases">
        <title>WGS assembly of Panicum virgatum.</title>
        <authorList>
            <person name="Lovell J.T."/>
            <person name="Jenkins J."/>
            <person name="Shu S."/>
            <person name="Juenger T.E."/>
            <person name="Schmutz J."/>
        </authorList>
    </citation>
    <scope>NUCLEOTIDE SEQUENCE</scope>
    <source>
        <strain evidence="5">AP13</strain>
    </source>
</reference>
<evidence type="ECO:0000256" key="1">
    <source>
        <dbReference type="ARBA" id="ARBA00007626"/>
    </source>
</evidence>
<dbReference type="InterPro" id="IPR011990">
    <property type="entry name" value="TPR-like_helical_dom_sf"/>
</dbReference>
<keyword evidence="2" id="KW-0677">Repeat</keyword>
<evidence type="ECO:0000313" key="5">
    <source>
        <dbReference type="EMBL" id="KAG2560090.1"/>
    </source>
</evidence>
<organism evidence="5 6">
    <name type="scientific">Panicum virgatum</name>
    <name type="common">Blackwell switchgrass</name>
    <dbReference type="NCBI Taxonomy" id="38727"/>
    <lineage>
        <taxon>Eukaryota</taxon>
        <taxon>Viridiplantae</taxon>
        <taxon>Streptophyta</taxon>
        <taxon>Embryophyta</taxon>
        <taxon>Tracheophyta</taxon>
        <taxon>Spermatophyta</taxon>
        <taxon>Magnoliopsida</taxon>
        <taxon>Liliopsida</taxon>
        <taxon>Poales</taxon>
        <taxon>Poaceae</taxon>
        <taxon>PACMAD clade</taxon>
        <taxon>Panicoideae</taxon>
        <taxon>Panicodae</taxon>
        <taxon>Paniceae</taxon>
        <taxon>Panicinae</taxon>
        <taxon>Panicum</taxon>
        <taxon>Panicum sect. Hiantes</taxon>
    </lineage>
</organism>
<gene>
    <name evidence="5" type="ORF">PVAP13_8KG051651</name>
</gene>
<dbReference type="AlphaFoldDB" id="A0A8T0PEQ5"/>
<dbReference type="NCBIfam" id="TIGR00756">
    <property type="entry name" value="PPR"/>
    <property type="match status" value="1"/>
</dbReference>
<evidence type="ECO:0000256" key="3">
    <source>
        <dbReference type="ARBA" id="ARBA00022946"/>
    </source>
</evidence>
<dbReference type="EMBL" id="CM029051">
    <property type="protein sequence ID" value="KAG2560090.1"/>
    <property type="molecule type" value="Genomic_DNA"/>
</dbReference>
<dbReference type="Gene3D" id="1.25.40.10">
    <property type="entry name" value="Tetratricopeptide repeat domain"/>
    <property type="match status" value="1"/>
</dbReference>
<name>A0A8T0PEQ5_PANVG</name>
<evidence type="ECO:0000256" key="2">
    <source>
        <dbReference type="ARBA" id="ARBA00022737"/>
    </source>
</evidence>
<comment type="similarity">
    <text evidence="1">Belongs to the PPR family. P subfamily.</text>
</comment>
<feature type="region of interest" description="Disordered" evidence="4">
    <location>
        <begin position="59"/>
        <end position="123"/>
    </location>
</feature>
<keyword evidence="6" id="KW-1185">Reference proteome</keyword>
<feature type="region of interest" description="Disordered" evidence="4">
    <location>
        <begin position="1"/>
        <end position="37"/>
    </location>
</feature>
<protein>
    <submittedName>
        <fullName evidence="5">Uncharacterized protein</fullName>
    </submittedName>
</protein>
<proteinExistence type="inferred from homology"/>
<accession>A0A8T0PEQ5</accession>
<dbReference type="Proteomes" id="UP000823388">
    <property type="component" value="Chromosome 8K"/>
</dbReference>
<comment type="caution">
    <text evidence="5">The sequence shown here is derived from an EMBL/GenBank/DDBJ whole genome shotgun (WGS) entry which is preliminary data.</text>
</comment>
<dbReference type="InterPro" id="IPR002885">
    <property type="entry name" value="PPR_rpt"/>
</dbReference>
<dbReference type="PANTHER" id="PTHR47939">
    <property type="entry name" value="MEMBRANE-ASSOCIATED SALT-INDUCIBLE PROTEIN-LIKE"/>
    <property type="match status" value="1"/>
</dbReference>
<dbReference type="PANTHER" id="PTHR47939:SF13">
    <property type="entry name" value="OS03G0201400 PROTEIN"/>
    <property type="match status" value="1"/>
</dbReference>
<keyword evidence="3" id="KW-0809">Transit peptide</keyword>
<sequence length="285" mass="30303">MDIRPLRTYGVGPPSLRRRPLARSSPPPPLAKGVASPLKTPISFCTPLFPFLAASENNQERGRAATGPPGPDARRPAAPTNQRPHKFQPSPLHAASARSSAPTDRAGAATPDPEADAGPPVRLSAGPLAVSCPVAMSRRVRDRCLELERVITSRFHSGSLGLDDAVKLFDELLPVARPASIRAINQILTVVSRAQGRGSSTSALVVSLFNRMVRASSNKVAVAPDLRTYSIIICSFCSMGCLELSFAAFGLIIKTGFRVNARVINPLLKGLCDAKRVGEAMEILS</sequence>
<evidence type="ECO:0000313" key="6">
    <source>
        <dbReference type="Proteomes" id="UP000823388"/>
    </source>
</evidence>
<evidence type="ECO:0000256" key="4">
    <source>
        <dbReference type="SAM" id="MobiDB-lite"/>
    </source>
</evidence>
<dbReference type="InterPro" id="IPR050667">
    <property type="entry name" value="PPR-containing_protein"/>
</dbReference>